<dbReference type="AlphaFoldDB" id="A0AAD5TWX3"/>
<proteinExistence type="predicted"/>
<organism evidence="1 2">
    <name type="scientific">Clydaea vesicula</name>
    <dbReference type="NCBI Taxonomy" id="447962"/>
    <lineage>
        <taxon>Eukaryota</taxon>
        <taxon>Fungi</taxon>
        <taxon>Fungi incertae sedis</taxon>
        <taxon>Chytridiomycota</taxon>
        <taxon>Chytridiomycota incertae sedis</taxon>
        <taxon>Chytridiomycetes</taxon>
        <taxon>Lobulomycetales</taxon>
        <taxon>Lobulomycetaceae</taxon>
        <taxon>Clydaea</taxon>
    </lineage>
</organism>
<keyword evidence="2" id="KW-1185">Reference proteome</keyword>
<name>A0AAD5TWX3_9FUNG</name>
<protein>
    <submittedName>
        <fullName evidence="1">Uncharacterized protein</fullName>
    </submittedName>
</protein>
<reference evidence="1" key="1">
    <citation type="submission" date="2020-05" db="EMBL/GenBank/DDBJ databases">
        <title>Phylogenomic resolution of chytrid fungi.</title>
        <authorList>
            <person name="Stajich J.E."/>
            <person name="Amses K."/>
            <person name="Simmons R."/>
            <person name="Seto K."/>
            <person name="Myers J."/>
            <person name="Bonds A."/>
            <person name="Quandt C.A."/>
            <person name="Barry K."/>
            <person name="Liu P."/>
            <person name="Grigoriev I."/>
            <person name="Longcore J.E."/>
            <person name="James T.Y."/>
        </authorList>
    </citation>
    <scope>NUCLEOTIDE SEQUENCE</scope>
    <source>
        <strain evidence="1">JEL0476</strain>
    </source>
</reference>
<evidence type="ECO:0000313" key="2">
    <source>
        <dbReference type="Proteomes" id="UP001211065"/>
    </source>
</evidence>
<sequence>MDVFLAVHKRVKLRPDQISQHLIKRIKREYEEHNYYEKKGAHSKSNLLLKEDILQTLKEITQQSEVDSISKQKDKEKDWIINVKEYIVSKKTEKPLNKETILKIFGKPNKIVTSEKSYEIPGFFQFNYILNKRSFSTSSTAKNGDELSSLLSEGYATLVGFCYNELICFRFVNGYMVDIKKIDQL</sequence>
<dbReference type="EMBL" id="JADGJW010000707">
    <property type="protein sequence ID" value="KAJ3213462.1"/>
    <property type="molecule type" value="Genomic_DNA"/>
</dbReference>
<gene>
    <name evidence="1" type="ORF">HK099_007372</name>
</gene>
<comment type="caution">
    <text evidence="1">The sequence shown here is derived from an EMBL/GenBank/DDBJ whole genome shotgun (WGS) entry which is preliminary data.</text>
</comment>
<dbReference type="Proteomes" id="UP001211065">
    <property type="component" value="Unassembled WGS sequence"/>
</dbReference>
<evidence type="ECO:0000313" key="1">
    <source>
        <dbReference type="EMBL" id="KAJ3213462.1"/>
    </source>
</evidence>
<accession>A0AAD5TWX3</accession>